<dbReference type="InterPro" id="IPR031778">
    <property type="entry name" value="Sortilin_N"/>
</dbReference>
<dbReference type="InterPro" id="IPR015943">
    <property type="entry name" value="WD40/YVTN_repeat-like_dom_sf"/>
</dbReference>
<keyword evidence="2" id="KW-0812">Transmembrane</keyword>
<protein>
    <submittedName>
        <fullName evidence="5">Xyloglucanase Xgh74A</fullName>
        <ecNumber evidence="5">3.2.1.-</ecNumber>
    </submittedName>
</protein>
<gene>
    <name evidence="5" type="primary">xghA</name>
    <name evidence="5" type="ORF">C1752_01961</name>
</gene>
<dbReference type="GO" id="GO:0010411">
    <property type="term" value="P:xyloglucan metabolic process"/>
    <property type="evidence" value="ECO:0007669"/>
    <property type="project" value="TreeGrafter"/>
</dbReference>
<keyword evidence="2" id="KW-1133">Transmembrane helix</keyword>
<evidence type="ECO:0000256" key="2">
    <source>
        <dbReference type="SAM" id="Phobius"/>
    </source>
</evidence>
<evidence type="ECO:0000313" key="5">
    <source>
        <dbReference type="EMBL" id="PZD73413.1"/>
    </source>
</evidence>
<evidence type="ECO:0000256" key="3">
    <source>
        <dbReference type="SAM" id="SignalP"/>
    </source>
</evidence>
<dbReference type="Proteomes" id="UP000248857">
    <property type="component" value="Unassembled WGS sequence"/>
</dbReference>
<feature type="transmembrane region" description="Helical" evidence="2">
    <location>
        <begin position="699"/>
        <end position="717"/>
    </location>
</feature>
<reference evidence="5 6" key="1">
    <citation type="journal article" date="2018" name="Sci. Rep.">
        <title>A novel species of the marine cyanobacterium Acaryochloris with a unique pigment content and lifestyle.</title>
        <authorList>
            <person name="Partensky F."/>
            <person name="Six C."/>
            <person name="Ratin M."/>
            <person name="Garczarek L."/>
            <person name="Vaulot D."/>
            <person name="Probert I."/>
            <person name="Calteau A."/>
            <person name="Gourvil P."/>
            <person name="Marie D."/>
            <person name="Grebert T."/>
            <person name="Bouchier C."/>
            <person name="Le Panse S."/>
            <person name="Gachenot M."/>
            <person name="Rodriguez F."/>
            <person name="Garrido J.L."/>
        </authorList>
    </citation>
    <scope>NUCLEOTIDE SEQUENCE [LARGE SCALE GENOMIC DNA]</scope>
    <source>
        <strain evidence="5 6">RCC1774</strain>
    </source>
</reference>
<feature type="chain" id="PRO_5015912856" evidence="3">
    <location>
        <begin position="22"/>
        <end position="729"/>
    </location>
</feature>
<evidence type="ECO:0000313" key="6">
    <source>
        <dbReference type="Proteomes" id="UP000248857"/>
    </source>
</evidence>
<dbReference type="InterPro" id="IPR052025">
    <property type="entry name" value="Xyloglucanase_GH74"/>
</dbReference>
<keyword evidence="5" id="KW-0378">Hydrolase</keyword>
<dbReference type="AlphaFoldDB" id="A0A2W1JIU5"/>
<proteinExistence type="predicted"/>
<keyword evidence="2" id="KW-0472">Membrane</keyword>
<evidence type="ECO:0000259" key="4">
    <source>
        <dbReference type="Pfam" id="PF15902"/>
    </source>
</evidence>
<keyword evidence="5" id="KW-0326">Glycosidase</keyword>
<dbReference type="EC" id="3.2.1.-" evidence="5"/>
<dbReference type="PANTHER" id="PTHR43739">
    <property type="entry name" value="XYLOGLUCANASE (EUROFUNG)"/>
    <property type="match status" value="1"/>
</dbReference>
<dbReference type="EMBL" id="PQWO01000005">
    <property type="protein sequence ID" value="PZD73413.1"/>
    <property type="molecule type" value="Genomic_DNA"/>
</dbReference>
<evidence type="ECO:0000256" key="1">
    <source>
        <dbReference type="ARBA" id="ARBA00022737"/>
    </source>
</evidence>
<dbReference type="OrthoDB" id="9757947at2"/>
<comment type="caution">
    <text evidence="5">The sequence shown here is derived from an EMBL/GenBank/DDBJ whole genome shotgun (WGS) entry which is preliminary data.</text>
</comment>
<name>A0A2W1JIU5_9CYAN</name>
<dbReference type="PANTHER" id="PTHR43739:SF5">
    <property type="entry name" value="EXO-ALPHA-SIALIDASE"/>
    <property type="match status" value="1"/>
</dbReference>
<feature type="domain" description="Sortilin N-terminal" evidence="4">
    <location>
        <begin position="56"/>
        <end position="191"/>
    </location>
</feature>
<keyword evidence="6" id="KW-1185">Reference proteome</keyword>
<organism evidence="5 6">
    <name type="scientific">Acaryochloris thomasi RCC1774</name>
    <dbReference type="NCBI Taxonomy" id="1764569"/>
    <lineage>
        <taxon>Bacteria</taxon>
        <taxon>Bacillati</taxon>
        <taxon>Cyanobacteriota</taxon>
        <taxon>Cyanophyceae</taxon>
        <taxon>Acaryochloridales</taxon>
        <taxon>Acaryochloridaceae</taxon>
        <taxon>Acaryochloris</taxon>
        <taxon>Acaryochloris thomasi</taxon>
    </lineage>
</organism>
<dbReference type="CDD" id="cd15482">
    <property type="entry name" value="Sialidase_non-viral"/>
    <property type="match status" value="1"/>
</dbReference>
<keyword evidence="3" id="KW-0732">Signal</keyword>
<sequence length="729" mass="81409">MKGKILLLTAISIQIFFLAFTEESKAHAPHDVISDIYISPEFETNKVLLSVIRGILLRSTDEGKTWKKIVQGLPSSYRLNELDSSPKDSNTIYLSSEGNGIYKSVDYGLSWKNTSRNLQDKKIGTIKASPTSSQEVIASGQAGGVYITTDGGGSWKQVISEKIKINAIEFFEEKVLLGGQDGRLHILKNNRKDTETVEIKGGCQISSIAANKNSSASPLLFLGTNNCGLFYSNTDLSSFQKAEDKFLDEPIKSIQFSPDFSVDSKIYLSTTGKGAFCFIKDEENWEECSNGLTKDKQAEKYKEPHFTKLAISPSFSKDRTIFLEGFNGLFKSENAGESWSEVDTLSPEIIVGLDVSPNYKNDSTAAVSTYLGGAYLTNNSGMDWSPINNGILSFARLFEKDQIERIFSIKFSPNYIKDRTIFSSSWWDFLRFKSSNKIWVRVPGKKENIAVTIDFSPDYDEDQTLYTGSDRGHIFKSQDGGKNFSKVKSFKGEISSLSISPSFKSNRKILAIVNNKLHETSDAGKSWKEVNFFSELFVRSAEILTDSSSGIKSIVATNEGIYSQSTSEESWEKFSDENVDQYIEALAVSPNFKNDEILLVSVSGKGLFKSNNGGEIFYEVGRELIKNNHLLSNFSSSSNVTSQPIKFSPTFSEDNTVYGYSDKSTFRSVDGGETWEEVGVPKLNKNKFLLYTTMSFRKYILYFLAAFLVIIFITIKARKRSISENHKAS</sequence>
<keyword evidence="1" id="KW-0677">Repeat</keyword>
<dbReference type="Gene3D" id="2.130.10.10">
    <property type="entry name" value="YVTN repeat-like/Quinoprotein amine dehydrogenase"/>
    <property type="match status" value="4"/>
</dbReference>
<dbReference type="SUPFAM" id="SSF110296">
    <property type="entry name" value="Oligoxyloglucan reducing end-specific cellobiohydrolase"/>
    <property type="match status" value="3"/>
</dbReference>
<accession>A0A2W1JIU5</accession>
<dbReference type="GO" id="GO:0016798">
    <property type="term" value="F:hydrolase activity, acting on glycosyl bonds"/>
    <property type="evidence" value="ECO:0007669"/>
    <property type="project" value="UniProtKB-KW"/>
</dbReference>
<feature type="signal peptide" evidence="3">
    <location>
        <begin position="1"/>
        <end position="21"/>
    </location>
</feature>
<dbReference type="Pfam" id="PF15902">
    <property type="entry name" value="Sortilin-Vps10"/>
    <property type="match status" value="1"/>
</dbReference>
<dbReference type="RefSeq" id="WP_110985929.1">
    <property type="nucleotide sequence ID" value="NZ_CAWNWM010000005.1"/>
</dbReference>